<dbReference type="GO" id="GO:0003676">
    <property type="term" value="F:nucleic acid binding"/>
    <property type="evidence" value="ECO:0007669"/>
    <property type="project" value="InterPro"/>
</dbReference>
<dbReference type="Gene3D" id="3.30.420.10">
    <property type="entry name" value="Ribonuclease H-like superfamily/Ribonuclease H"/>
    <property type="match status" value="1"/>
</dbReference>
<proteinExistence type="predicted"/>
<name>A0A4Y2MM80_ARAVE</name>
<reference evidence="1 2" key="1">
    <citation type="journal article" date="2019" name="Sci. Rep.">
        <title>Orb-weaving spider Araneus ventricosus genome elucidates the spidroin gene catalogue.</title>
        <authorList>
            <person name="Kono N."/>
            <person name="Nakamura H."/>
            <person name="Ohtoshi R."/>
            <person name="Moran D.A.P."/>
            <person name="Shinohara A."/>
            <person name="Yoshida Y."/>
            <person name="Fujiwara M."/>
            <person name="Mori M."/>
            <person name="Tomita M."/>
            <person name="Arakawa K."/>
        </authorList>
    </citation>
    <scope>NUCLEOTIDE SEQUENCE [LARGE SCALE GENOMIC DNA]</scope>
</reference>
<dbReference type="EMBL" id="BGPR01007622">
    <property type="protein sequence ID" value="GBN28271.1"/>
    <property type="molecule type" value="Genomic_DNA"/>
</dbReference>
<dbReference type="AlphaFoldDB" id="A0A4Y2MM80"/>
<sequence>MARSIDTRYREPNIVERDHHKGSGLLVWAGIATNGRTDLYVFAGGSVTAVRYRDAIIHPLVRPFIVAIQDKTIWGQAATFPYMIILVAGRNVSWTAVWRRLNSLKSGL</sequence>
<evidence type="ECO:0000313" key="1">
    <source>
        <dbReference type="EMBL" id="GBN28271.1"/>
    </source>
</evidence>
<dbReference type="Proteomes" id="UP000499080">
    <property type="component" value="Unassembled WGS sequence"/>
</dbReference>
<accession>A0A4Y2MM80</accession>
<keyword evidence="2" id="KW-1185">Reference proteome</keyword>
<protein>
    <submittedName>
        <fullName evidence="1">Uncharacterized protein</fullName>
    </submittedName>
</protein>
<dbReference type="OrthoDB" id="8942091at2759"/>
<organism evidence="1 2">
    <name type="scientific">Araneus ventricosus</name>
    <name type="common">Orbweaver spider</name>
    <name type="synonym">Epeira ventricosa</name>
    <dbReference type="NCBI Taxonomy" id="182803"/>
    <lineage>
        <taxon>Eukaryota</taxon>
        <taxon>Metazoa</taxon>
        <taxon>Ecdysozoa</taxon>
        <taxon>Arthropoda</taxon>
        <taxon>Chelicerata</taxon>
        <taxon>Arachnida</taxon>
        <taxon>Araneae</taxon>
        <taxon>Araneomorphae</taxon>
        <taxon>Entelegynae</taxon>
        <taxon>Araneoidea</taxon>
        <taxon>Araneidae</taxon>
        <taxon>Araneus</taxon>
    </lineage>
</organism>
<dbReference type="InterPro" id="IPR036397">
    <property type="entry name" value="RNaseH_sf"/>
</dbReference>
<evidence type="ECO:0000313" key="2">
    <source>
        <dbReference type="Proteomes" id="UP000499080"/>
    </source>
</evidence>
<comment type="caution">
    <text evidence="1">The sequence shown here is derived from an EMBL/GenBank/DDBJ whole genome shotgun (WGS) entry which is preliminary data.</text>
</comment>
<gene>
    <name evidence="1" type="ORF">AVEN_260531_1</name>
</gene>